<evidence type="ECO:0000313" key="2">
    <source>
        <dbReference type="Proteomes" id="UP001548189"/>
    </source>
</evidence>
<proteinExistence type="predicted"/>
<gene>
    <name evidence="1" type="ORF">ABVT43_20415</name>
</gene>
<dbReference type="Proteomes" id="UP001548189">
    <property type="component" value="Unassembled WGS sequence"/>
</dbReference>
<evidence type="ECO:0000313" key="1">
    <source>
        <dbReference type="EMBL" id="MET1257507.1"/>
    </source>
</evidence>
<name>A0ABV2BZZ7_9GAMM</name>
<comment type="caution">
    <text evidence="1">The sequence shown here is derived from an EMBL/GenBank/DDBJ whole genome shotgun (WGS) entry which is preliminary data.</text>
</comment>
<dbReference type="EMBL" id="JBEVCJ010000084">
    <property type="protein sequence ID" value="MET1257507.1"/>
    <property type="molecule type" value="Genomic_DNA"/>
</dbReference>
<keyword evidence="2" id="KW-1185">Reference proteome</keyword>
<organism evidence="1 2">
    <name type="scientific">Aliikangiella maris</name>
    <dbReference type="NCBI Taxonomy" id="3162458"/>
    <lineage>
        <taxon>Bacteria</taxon>
        <taxon>Pseudomonadati</taxon>
        <taxon>Pseudomonadota</taxon>
        <taxon>Gammaproteobacteria</taxon>
        <taxon>Oceanospirillales</taxon>
        <taxon>Pleioneaceae</taxon>
        <taxon>Aliikangiella</taxon>
    </lineage>
</organism>
<dbReference type="Pfam" id="PF26363">
    <property type="entry name" value="Phospholipase-like"/>
    <property type="match status" value="1"/>
</dbReference>
<dbReference type="SUPFAM" id="SSF53474">
    <property type="entry name" value="alpha/beta-Hydrolases"/>
    <property type="match status" value="1"/>
</dbReference>
<dbReference type="InterPro" id="IPR029058">
    <property type="entry name" value="AB_hydrolase_fold"/>
</dbReference>
<accession>A0ABV2BZZ7</accession>
<protein>
    <recommendedName>
        <fullName evidence="3">Fungal lipase-like domain-containing protein</fullName>
    </recommendedName>
</protein>
<sequence length="127" mass="13832">MARKAGKSRSVTFTGHSLGGGLASAASLSYLRNAVTFNAAGLHSNVVDRYRERWSGKPEDFIKAYYLKGDILSHIQDSPLIFWQAKLLGKIPAAAGKRIPLSPGPGTNTHSQINLHRMTEVLKSEDL</sequence>
<dbReference type="Gene3D" id="3.40.50.1820">
    <property type="entry name" value="alpha/beta hydrolase"/>
    <property type="match status" value="1"/>
</dbReference>
<reference evidence="1 2" key="1">
    <citation type="submission" date="2024-06" db="EMBL/GenBank/DDBJ databases">
        <authorList>
            <person name="Li F."/>
        </authorList>
    </citation>
    <scope>NUCLEOTIDE SEQUENCE [LARGE SCALE GENOMIC DNA]</scope>
    <source>
        <strain evidence="1 2">GXAS 311</strain>
    </source>
</reference>
<evidence type="ECO:0008006" key="3">
    <source>
        <dbReference type="Google" id="ProtNLM"/>
    </source>
</evidence>
<dbReference type="RefSeq" id="WP_353898092.1">
    <property type="nucleotide sequence ID" value="NZ_JBEVCJ010000084.1"/>
</dbReference>